<dbReference type="Proteomes" id="UP000182915">
    <property type="component" value="Chromosome I"/>
</dbReference>
<reference evidence="4" key="1">
    <citation type="submission" date="2016-10" db="EMBL/GenBank/DDBJ databases">
        <authorList>
            <person name="Varghese N."/>
            <person name="Submissions S."/>
        </authorList>
    </citation>
    <scope>NUCLEOTIDE SEQUENCE [LARGE SCALE GENOMIC DNA]</scope>
    <source>
        <strain evidence="4">DSM 45405</strain>
    </source>
</reference>
<feature type="compositionally biased region" description="Low complexity" evidence="1">
    <location>
        <begin position="140"/>
        <end position="154"/>
    </location>
</feature>
<keyword evidence="4" id="KW-1185">Reference proteome</keyword>
<dbReference type="AlphaFoldDB" id="A0A1H6IK34"/>
<accession>A0A1H6IK34</accession>
<keyword evidence="2" id="KW-0812">Transmembrane</keyword>
<evidence type="ECO:0000313" key="3">
    <source>
        <dbReference type="EMBL" id="SEH46757.1"/>
    </source>
</evidence>
<evidence type="ECO:0000313" key="4">
    <source>
        <dbReference type="Proteomes" id="UP000182915"/>
    </source>
</evidence>
<keyword evidence="2" id="KW-0472">Membrane</keyword>
<name>A0A1H6IK34_MYCRU</name>
<feature type="transmembrane region" description="Helical" evidence="2">
    <location>
        <begin position="505"/>
        <end position="525"/>
    </location>
</feature>
<sequence>MDAVFVLFMVLIGLMVLMWTLSLLARRQKTIATTLPPERAVEVCDSRFSRVGWRRVDGDGTLNYSPRGFEFRGAKPPTLSINVFPDDESDLTFVGMWLSQWTTQYGMISHVEKVFWKRWTLPKALRNAEQAANPVPLAPQPTAAAQPMAAAPNPLTAQASAGSDKPASTDLQVPLVNPGLPDDDAKQLAYRMFHACGLTLLSWGPRPLDEHVQGLLATAPAFRDTELSDAGAAELPGVEGMWLGFEGPAGSMIAFFVTGGEGQGIIDNLLKPIQRMPAEWNWAISTAGGEVPSGVATIFAGAQMVPLWQLSSFSGQAPAESVQVSPELGARLTATGWNQIDDHVYRQDLSVTGGGLQTMVFGPHGPGTLALLAPIGGAVDGAIPPQYRSRSYGRYRLDLASDIVVLYLPFPAETVEPTAETVNAEANQLADYAFRQADEIANSAPTVSFSEPTHAYSEVPEPPTTAIPPVSPFAHTQAAQTPLPIGGDAPAEAPPSRTPTSRNPMLIAGAVVAVGIVAAAAIFALTGSDESPRNTAASGPNAAPAAVDEVSPCDVAPLLQPETVRFTNSGLMISTHITPGCDNGDLLANRGFRVAVVDGAGNNVASGVFDLGSTPIAVGSGGTTVDFTFPAGTYWRTADAISGDLELIPHRDGYDTTPGSSMRSATAVTADKAGAPESGDLETAAQSALDDIAAADRSVIDSTLLDMWQPQLSSKRPGLFADGITWTNPEILREHLAFREQYPSARLLWSGDWPVYSDRTWWVTVSGVPFNTGEQALGWCVDHNYDWEHCFAKMLSHTKGSDGTTLLQKR</sequence>
<feature type="region of interest" description="Disordered" evidence="1">
    <location>
        <begin position="445"/>
        <end position="500"/>
    </location>
</feature>
<protein>
    <submittedName>
        <fullName evidence="3">Uncharacterized protein</fullName>
    </submittedName>
</protein>
<dbReference type="RefSeq" id="WP_162277391.1">
    <property type="nucleotide sequence ID" value="NZ_LT629971.1"/>
</dbReference>
<feature type="transmembrane region" description="Helical" evidence="2">
    <location>
        <begin position="6"/>
        <end position="25"/>
    </location>
</feature>
<evidence type="ECO:0000256" key="1">
    <source>
        <dbReference type="SAM" id="MobiDB-lite"/>
    </source>
</evidence>
<gene>
    <name evidence="3" type="ORF">SAMN04489835_0140</name>
</gene>
<proteinExistence type="predicted"/>
<feature type="region of interest" description="Disordered" evidence="1">
    <location>
        <begin position="135"/>
        <end position="171"/>
    </location>
</feature>
<dbReference type="EMBL" id="LT629971">
    <property type="protein sequence ID" value="SEH46757.1"/>
    <property type="molecule type" value="Genomic_DNA"/>
</dbReference>
<dbReference type="STRING" id="370526.SAMN04489835_0140"/>
<keyword evidence="2" id="KW-1133">Transmembrane helix</keyword>
<organism evidence="3 4">
    <name type="scientific">Mycolicibacterium rutilum</name>
    <name type="common">Mycobacterium rutilum</name>
    <dbReference type="NCBI Taxonomy" id="370526"/>
    <lineage>
        <taxon>Bacteria</taxon>
        <taxon>Bacillati</taxon>
        <taxon>Actinomycetota</taxon>
        <taxon>Actinomycetes</taxon>
        <taxon>Mycobacteriales</taxon>
        <taxon>Mycobacteriaceae</taxon>
        <taxon>Mycolicibacterium</taxon>
    </lineage>
</organism>
<feature type="compositionally biased region" description="Pro residues" evidence="1">
    <location>
        <begin position="460"/>
        <end position="471"/>
    </location>
</feature>
<evidence type="ECO:0000256" key="2">
    <source>
        <dbReference type="SAM" id="Phobius"/>
    </source>
</evidence>